<comment type="caution">
    <text evidence="3">The sequence shown here is derived from an EMBL/GenBank/DDBJ whole genome shotgun (WGS) entry which is preliminary data.</text>
</comment>
<dbReference type="GO" id="GO:0016301">
    <property type="term" value="F:kinase activity"/>
    <property type="evidence" value="ECO:0007669"/>
    <property type="project" value="UniProtKB-KW"/>
</dbReference>
<sequence>MVAGDSDLKLADFGLAVYVRQGNYVNFMMCMTFSGFPKLNPGERQIPFEVQKSPIVEGLGLLEHSQSNTPETMKQVAQILSSSKSVIVGSVRMGYGHHRIAYSALTWALELGGKPFLLDILSPDCVEAAVVRNMDKQYSRMSRIASNLGGVIDAMWGKMMLQGDANALRCCLALSQKIRGIMAAFPKDVPVISSHPIVGNMAVACGFKNVINLIFDNYPQYFVLVPGAINLVQSPSYFDKLLDMGCPSSSLRLAGHWVSSDLVLNAIPDSKARLSRLEKKLPRRFLIAVGGAGAQRAFLEGLLQGIADLLREKRIRIYLNCGDHGHIADAVSAKLQALSLDWTEVTTNEGTVELCKKEALAKLEEPADWKAVTLFRFDSHFAAFRCTDLVIRMVDVLVTKPSELAFFPVPKLHIRRVGAHEAHSAVRAQELGDGTVECREVSHAVSKLHQLIEPDSALFRLMNDCIIKAAETNVYDGSKVACEIAFGLNEKTAEKTGKKTELIPKEAKEKVLVAA</sequence>
<evidence type="ECO:0000313" key="4">
    <source>
        <dbReference type="Proteomes" id="UP001642464"/>
    </source>
</evidence>
<dbReference type="Pfam" id="PF22053">
    <property type="entry name" value="DUF6938"/>
    <property type="match status" value="1"/>
</dbReference>
<protein>
    <submittedName>
        <fullName evidence="3">CBL-interacting protein kinase 28</fullName>
    </submittedName>
</protein>
<dbReference type="Proteomes" id="UP001642464">
    <property type="component" value="Unassembled WGS sequence"/>
</dbReference>
<evidence type="ECO:0000259" key="1">
    <source>
        <dbReference type="Pfam" id="PF22052"/>
    </source>
</evidence>
<evidence type="ECO:0000313" key="3">
    <source>
        <dbReference type="EMBL" id="CAK9070140.1"/>
    </source>
</evidence>
<gene>
    <name evidence="3" type="ORF">SCF082_LOCUS34966</name>
</gene>
<evidence type="ECO:0000259" key="2">
    <source>
        <dbReference type="Pfam" id="PF22053"/>
    </source>
</evidence>
<keyword evidence="4" id="KW-1185">Reference proteome</keyword>
<organism evidence="3 4">
    <name type="scientific">Durusdinium trenchii</name>
    <dbReference type="NCBI Taxonomy" id="1381693"/>
    <lineage>
        <taxon>Eukaryota</taxon>
        <taxon>Sar</taxon>
        <taxon>Alveolata</taxon>
        <taxon>Dinophyceae</taxon>
        <taxon>Suessiales</taxon>
        <taxon>Symbiodiniaceae</taxon>
        <taxon>Durusdinium</taxon>
    </lineage>
</organism>
<keyword evidence="3" id="KW-0418">Kinase</keyword>
<dbReference type="Pfam" id="PF22052">
    <property type="entry name" value="DUF6937"/>
    <property type="match status" value="1"/>
</dbReference>
<dbReference type="InterPro" id="IPR054218">
    <property type="entry name" value="DUF6938"/>
</dbReference>
<feature type="domain" description="DUF6937" evidence="1">
    <location>
        <begin position="77"/>
        <end position="237"/>
    </location>
</feature>
<keyword evidence="3" id="KW-0808">Transferase</keyword>
<dbReference type="EMBL" id="CAXAMM010032680">
    <property type="protein sequence ID" value="CAK9070140.1"/>
    <property type="molecule type" value="Genomic_DNA"/>
</dbReference>
<dbReference type="InterPro" id="IPR054217">
    <property type="entry name" value="DUF6937"/>
</dbReference>
<name>A0ABP0P2A2_9DINO</name>
<reference evidence="3 4" key="1">
    <citation type="submission" date="2024-02" db="EMBL/GenBank/DDBJ databases">
        <authorList>
            <person name="Chen Y."/>
            <person name="Shah S."/>
            <person name="Dougan E. K."/>
            <person name="Thang M."/>
            <person name="Chan C."/>
        </authorList>
    </citation>
    <scope>NUCLEOTIDE SEQUENCE [LARGE SCALE GENOMIC DNA]</scope>
</reference>
<feature type="domain" description="DUF6938" evidence="2">
    <location>
        <begin position="246"/>
        <end position="485"/>
    </location>
</feature>
<proteinExistence type="predicted"/>
<accession>A0ABP0P2A2</accession>